<reference evidence="1 2" key="1">
    <citation type="submission" date="2019-02" db="EMBL/GenBank/DDBJ databases">
        <title>Deep-cultivation of Planctomycetes and their phenomic and genomic characterization uncovers novel biology.</title>
        <authorList>
            <person name="Wiegand S."/>
            <person name="Jogler M."/>
            <person name="Boedeker C."/>
            <person name="Pinto D."/>
            <person name="Vollmers J."/>
            <person name="Rivas-Marin E."/>
            <person name="Kohn T."/>
            <person name="Peeters S.H."/>
            <person name="Heuer A."/>
            <person name="Rast P."/>
            <person name="Oberbeckmann S."/>
            <person name="Bunk B."/>
            <person name="Jeske O."/>
            <person name="Meyerdierks A."/>
            <person name="Storesund J.E."/>
            <person name="Kallscheuer N."/>
            <person name="Luecker S."/>
            <person name="Lage O.M."/>
            <person name="Pohl T."/>
            <person name="Merkel B.J."/>
            <person name="Hornburger P."/>
            <person name="Mueller R.-W."/>
            <person name="Bruemmer F."/>
            <person name="Labrenz M."/>
            <person name="Spormann A.M."/>
            <person name="Op Den Camp H."/>
            <person name="Overmann J."/>
            <person name="Amann R."/>
            <person name="Jetten M.S.M."/>
            <person name="Mascher T."/>
            <person name="Medema M.H."/>
            <person name="Devos D.P."/>
            <person name="Kaster A.-K."/>
            <person name="Ovreas L."/>
            <person name="Rohde M."/>
            <person name="Galperin M.Y."/>
            <person name="Jogler C."/>
        </authorList>
    </citation>
    <scope>NUCLEOTIDE SEQUENCE [LARGE SCALE GENOMIC DNA]</scope>
    <source>
        <strain evidence="1 2">Pla144</strain>
    </source>
</reference>
<dbReference type="OrthoDB" id="287432at2"/>
<protein>
    <submittedName>
        <fullName evidence="1">Uncharacterized protein</fullName>
    </submittedName>
</protein>
<dbReference type="AlphaFoldDB" id="A0A5C6CXG2"/>
<name>A0A5C6CXG2_9BACT</name>
<dbReference type="EMBL" id="SJPS01000003">
    <property type="protein sequence ID" value="TWU27319.1"/>
    <property type="molecule type" value="Genomic_DNA"/>
</dbReference>
<keyword evidence="2" id="KW-1185">Reference proteome</keyword>
<proteinExistence type="predicted"/>
<comment type="caution">
    <text evidence="1">The sequence shown here is derived from an EMBL/GenBank/DDBJ whole genome shotgun (WGS) entry which is preliminary data.</text>
</comment>
<evidence type="ECO:0000313" key="1">
    <source>
        <dbReference type="EMBL" id="TWU27319.1"/>
    </source>
</evidence>
<sequence>MSQKFTAQAILEREYLPVRAKIIEIASALDRIDRATGGPPDDPRGKQIQTALELLLENGPDRAERVQLLFSRHYDETWPATLQMPNR</sequence>
<gene>
    <name evidence="1" type="ORF">Pla144_20910</name>
</gene>
<evidence type="ECO:0000313" key="2">
    <source>
        <dbReference type="Proteomes" id="UP000318437"/>
    </source>
</evidence>
<accession>A0A5C6CXG2</accession>
<organism evidence="1 2">
    <name type="scientific">Bythopirellula polymerisocia</name>
    <dbReference type="NCBI Taxonomy" id="2528003"/>
    <lineage>
        <taxon>Bacteria</taxon>
        <taxon>Pseudomonadati</taxon>
        <taxon>Planctomycetota</taxon>
        <taxon>Planctomycetia</taxon>
        <taxon>Pirellulales</taxon>
        <taxon>Lacipirellulaceae</taxon>
        <taxon>Bythopirellula</taxon>
    </lineage>
</organism>
<dbReference type="RefSeq" id="WP_146450541.1">
    <property type="nucleotide sequence ID" value="NZ_SJPS01000003.1"/>
</dbReference>
<dbReference type="Proteomes" id="UP000318437">
    <property type="component" value="Unassembled WGS sequence"/>
</dbReference>